<evidence type="ECO:0000313" key="2">
    <source>
        <dbReference type="Proteomes" id="UP000054683"/>
    </source>
</evidence>
<organism evidence="1 2">
    <name type="scientific">Caballeronia udeis</name>
    <dbReference type="NCBI Taxonomy" id="1232866"/>
    <lineage>
        <taxon>Bacteria</taxon>
        <taxon>Pseudomonadati</taxon>
        <taxon>Pseudomonadota</taxon>
        <taxon>Betaproteobacteria</taxon>
        <taxon>Burkholderiales</taxon>
        <taxon>Burkholderiaceae</taxon>
        <taxon>Caballeronia</taxon>
    </lineage>
</organism>
<gene>
    <name evidence="1" type="ORF">AWB69_09084</name>
</gene>
<dbReference type="AlphaFoldDB" id="A0A158JYF3"/>
<proteinExistence type="predicted"/>
<reference evidence="1 2" key="1">
    <citation type="submission" date="2016-01" db="EMBL/GenBank/DDBJ databases">
        <authorList>
            <person name="Oliw E.H."/>
        </authorList>
    </citation>
    <scope>NUCLEOTIDE SEQUENCE [LARGE SCALE GENOMIC DNA]</scope>
    <source>
        <strain evidence="1">LMG 27134</strain>
    </source>
</reference>
<sequence>MNLISVQQALEATSPGRFQVQSWQDRHHLFITVRLLGANNLFVPSFCRKQVVGNAGPGAASAAAFGQLLAYIEDQTVRATMCDMGLAEVVTTSGRTAGHPFA</sequence>
<evidence type="ECO:0000313" key="1">
    <source>
        <dbReference type="EMBL" id="SAL73828.1"/>
    </source>
</evidence>
<dbReference type="RefSeq" id="WP_062093068.1">
    <property type="nucleotide sequence ID" value="NZ_FCOK02000142.1"/>
</dbReference>
<dbReference type="Proteomes" id="UP000054683">
    <property type="component" value="Unassembled WGS sequence"/>
</dbReference>
<protein>
    <submittedName>
        <fullName evidence="1">Uncharacterized protein</fullName>
    </submittedName>
</protein>
<dbReference type="EMBL" id="FCOK02000142">
    <property type="protein sequence ID" value="SAL73828.1"/>
    <property type="molecule type" value="Genomic_DNA"/>
</dbReference>
<name>A0A158JYF3_9BURK</name>
<accession>A0A158JYF3</accession>